<evidence type="ECO:0000256" key="1">
    <source>
        <dbReference type="PROSITE-ProRule" id="PRU00047"/>
    </source>
</evidence>
<dbReference type="InterPro" id="IPR025724">
    <property type="entry name" value="GAG-pre-integrase_dom"/>
</dbReference>
<proteinExistence type="predicted"/>
<keyword evidence="1" id="KW-0479">Metal-binding</keyword>
<feature type="region of interest" description="Disordered" evidence="2">
    <location>
        <begin position="184"/>
        <end position="229"/>
    </location>
</feature>
<protein>
    <recommendedName>
        <fullName evidence="3">CCHC-type domain-containing protein</fullName>
    </recommendedName>
</protein>
<organism evidence="4 5">
    <name type="scientific">Acer negundo</name>
    <name type="common">Box elder</name>
    <dbReference type="NCBI Taxonomy" id="4023"/>
    <lineage>
        <taxon>Eukaryota</taxon>
        <taxon>Viridiplantae</taxon>
        <taxon>Streptophyta</taxon>
        <taxon>Embryophyta</taxon>
        <taxon>Tracheophyta</taxon>
        <taxon>Spermatophyta</taxon>
        <taxon>Magnoliopsida</taxon>
        <taxon>eudicotyledons</taxon>
        <taxon>Gunneridae</taxon>
        <taxon>Pentapetalae</taxon>
        <taxon>rosids</taxon>
        <taxon>malvids</taxon>
        <taxon>Sapindales</taxon>
        <taxon>Sapindaceae</taxon>
        <taxon>Hippocastanoideae</taxon>
        <taxon>Acereae</taxon>
        <taxon>Acer</taxon>
    </lineage>
</organism>
<feature type="compositionally biased region" description="Basic residues" evidence="2">
    <location>
        <begin position="211"/>
        <end position="229"/>
    </location>
</feature>
<evidence type="ECO:0000313" key="5">
    <source>
        <dbReference type="Proteomes" id="UP001064489"/>
    </source>
</evidence>
<feature type="region of interest" description="Disordered" evidence="2">
    <location>
        <begin position="242"/>
        <end position="262"/>
    </location>
</feature>
<evidence type="ECO:0000313" key="4">
    <source>
        <dbReference type="EMBL" id="KAI9186582.1"/>
    </source>
</evidence>
<gene>
    <name evidence="4" type="ORF">LWI28_018815</name>
</gene>
<dbReference type="Proteomes" id="UP001064489">
    <property type="component" value="Chromosome 3"/>
</dbReference>
<reference evidence="4" key="1">
    <citation type="journal article" date="2022" name="Plant J.">
        <title>Strategies of tolerance reflected in two North American maple genomes.</title>
        <authorList>
            <person name="McEvoy S.L."/>
            <person name="Sezen U.U."/>
            <person name="Trouern-Trend A."/>
            <person name="McMahon S.M."/>
            <person name="Schaberg P.G."/>
            <person name="Yang J."/>
            <person name="Wegrzyn J.L."/>
            <person name="Swenson N.G."/>
        </authorList>
    </citation>
    <scope>NUCLEOTIDE SEQUENCE</scope>
    <source>
        <strain evidence="4">91603</strain>
    </source>
</reference>
<dbReference type="GO" id="GO:0008270">
    <property type="term" value="F:zinc ion binding"/>
    <property type="evidence" value="ECO:0007669"/>
    <property type="project" value="UniProtKB-KW"/>
</dbReference>
<dbReference type="AlphaFoldDB" id="A0AAD5J6S2"/>
<sequence>MGSMKFEIEKFNEKCDFGMWRKKMKAILVQQKCAKALGGEKDLPATLSADEKQELKELAYSTIILNLTDNVLRQVNDEDTAAKVWNKLESLYMTKSLSGKIYLKEQLFGFKMDQSKSLEDNLDDFIKLNIELANVDSTEALSDENQAIIVLNSLPDSYKDLKAAIKCGRDSLSLEDVLGALRSRETEMRSEKKASSGEGLNVKGRTEKKNNSRKGRGKSRSKSRAKGKRCFHCDKEGHFRRDCPERKNKKTQKTQEDGDAAVVSDDGYESADVLTVSTKESHGEWILDSDCTYHMCPMRDLFAAYQSIDVGKVLMGNNVACMLIGIGSVKIKMFDSEIRTLTNVRHIPDLKRNLISLSTLDEAGYSFKGNEGTLKISKGIMAVMKGQRCNGLYSLIGSTITGTSAVGTPLEQDKTKLWHMRLGHVSERGLRELYRQGLLCGDSIGKLDYREHCIIGKQTRLKFSTGVHTSKGTLDYVHSDV</sequence>
<dbReference type="Gene3D" id="4.10.60.10">
    <property type="entry name" value="Zinc finger, CCHC-type"/>
    <property type="match status" value="1"/>
</dbReference>
<name>A0AAD5J6S2_ACENE</name>
<evidence type="ECO:0000256" key="2">
    <source>
        <dbReference type="SAM" id="MobiDB-lite"/>
    </source>
</evidence>
<keyword evidence="1" id="KW-0863">Zinc-finger</keyword>
<dbReference type="PANTHER" id="PTHR47592">
    <property type="entry name" value="PBF68 PROTEIN"/>
    <property type="match status" value="1"/>
</dbReference>
<dbReference type="SUPFAM" id="SSF57756">
    <property type="entry name" value="Retrovirus zinc finger-like domains"/>
    <property type="match status" value="1"/>
</dbReference>
<dbReference type="EMBL" id="JAJSOW010000100">
    <property type="protein sequence ID" value="KAI9186582.1"/>
    <property type="molecule type" value="Genomic_DNA"/>
</dbReference>
<keyword evidence="1" id="KW-0862">Zinc</keyword>
<dbReference type="Pfam" id="PF14223">
    <property type="entry name" value="Retrotran_gag_2"/>
    <property type="match status" value="1"/>
</dbReference>
<dbReference type="PROSITE" id="PS50158">
    <property type="entry name" value="ZF_CCHC"/>
    <property type="match status" value="1"/>
</dbReference>
<dbReference type="SMART" id="SM00343">
    <property type="entry name" value="ZnF_C2HC"/>
    <property type="match status" value="1"/>
</dbReference>
<dbReference type="Pfam" id="PF22936">
    <property type="entry name" value="Pol_BBD"/>
    <property type="match status" value="1"/>
</dbReference>
<dbReference type="InterPro" id="IPR001878">
    <property type="entry name" value="Znf_CCHC"/>
</dbReference>
<dbReference type="InterPro" id="IPR036875">
    <property type="entry name" value="Znf_CCHC_sf"/>
</dbReference>
<comment type="caution">
    <text evidence="4">The sequence shown here is derived from an EMBL/GenBank/DDBJ whole genome shotgun (WGS) entry which is preliminary data.</text>
</comment>
<dbReference type="GO" id="GO:0003676">
    <property type="term" value="F:nucleic acid binding"/>
    <property type="evidence" value="ECO:0007669"/>
    <property type="project" value="InterPro"/>
</dbReference>
<dbReference type="PANTHER" id="PTHR47592:SF27">
    <property type="entry name" value="OS08G0421700 PROTEIN"/>
    <property type="match status" value="1"/>
</dbReference>
<dbReference type="InterPro" id="IPR054722">
    <property type="entry name" value="PolX-like_BBD"/>
</dbReference>
<dbReference type="Pfam" id="PF13976">
    <property type="entry name" value="gag_pre-integrs"/>
    <property type="match status" value="1"/>
</dbReference>
<reference evidence="4" key="2">
    <citation type="submission" date="2023-02" db="EMBL/GenBank/DDBJ databases">
        <authorList>
            <person name="Swenson N.G."/>
            <person name="Wegrzyn J.L."/>
            <person name="Mcevoy S.L."/>
        </authorList>
    </citation>
    <scope>NUCLEOTIDE SEQUENCE</scope>
    <source>
        <strain evidence="4">91603</strain>
        <tissue evidence="4">Leaf</tissue>
    </source>
</reference>
<feature type="compositionally biased region" description="Basic and acidic residues" evidence="2">
    <location>
        <begin position="184"/>
        <end position="195"/>
    </location>
</feature>
<evidence type="ECO:0000259" key="3">
    <source>
        <dbReference type="PROSITE" id="PS50158"/>
    </source>
</evidence>
<keyword evidence="5" id="KW-1185">Reference proteome</keyword>
<accession>A0AAD5J6S2</accession>
<dbReference type="Pfam" id="PF00098">
    <property type="entry name" value="zf-CCHC"/>
    <property type="match status" value="1"/>
</dbReference>
<feature type="domain" description="CCHC-type" evidence="3">
    <location>
        <begin position="229"/>
        <end position="245"/>
    </location>
</feature>